<reference evidence="1 2" key="1">
    <citation type="submission" date="2019-05" db="EMBL/GenBank/DDBJ databases">
        <title>Another draft genome of Portunus trituberculatus and its Hox gene families provides insights of decapod evolution.</title>
        <authorList>
            <person name="Jeong J.-H."/>
            <person name="Song I."/>
            <person name="Kim S."/>
            <person name="Choi T."/>
            <person name="Kim D."/>
            <person name="Ryu S."/>
            <person name="Kim W."/>
        </authorList>
    </citation>
    <scope>NUCLEOTIDE SEQUENCE [LARGE SCALE GENOMIC DNA]</scope>
    <source>
        <tissue evidence="1">Muscle</tissue>
    </source>
</reference>
<evidence type="ECO:0000313" key="2">
    <source>
        <dbReference type="Proteomes" id="UP000324222"/>
    </source>
</evidence>
<dbReference type="EMBL" id="VSRR010093978">
    <property type="protein sequence ID" value="MPC93195.1"/>
    <property type="molecule type" value="Genomic_DNA"/>
</dbReference>
<evidence type="ECO:0000313" key="1">
    <source>
        <dbReference type="EMBL" id="MPC93195.1"/>
    </source>
</evidence>
<proteinExistence type="predicted"/>
<keyword evidence="2" id="KW-1185">Reference proteome</keyword>
<dbReference type="AlphaFoldDB" id="A0A5B7JF23"/>
<sequence length="106" mass="12101">MTHWTGYSRGWNSSPAAQWINYPRKVQDLEHLCPAIHQSDNITNLLRQQTHFLPSFPRLTHEGPAHSQRLQQQESLSLGLIFLGNVGPAAAHRILKLVTREGSRKR</sequence>
<name>A0A5B7JF23_PORTR</name>
<organism evidence="1 2">
    <name type="scientific">Portunus trituberculatus</name>
    <name type="common">Swimming crab</name>
    <name type="synonym">Neptunus trituberculatus</name>
    <dbReference type="NCBI Taxonomy" id="210409"/>
    <lineage>
        <taxon>Eukaryota</taxon>
        <taxon>Metazoa</taxon>
        <taxon>Ecdysozoa</taxon>
        <taxon>Arthropoda</taxon>
        <taxon>Crustacea</taxon>
        <taxon>Multicrustacea</taxon>
        <taxon>Malacostraca</taxon>
        <taxon>Eumalacostraca</taxon>
        <taxon>Eucarida</taxon>
        <taxon>Decapoda</taxon>
        <taxon>Pleocyemata</taxon>
        <taxon>Brachyura</taxon>
        <taxon>Eubrachyura</taxon>
        <taxon>Portunoidea</taxon>
        <taxon>Portunidae</taxon>
        <taxon>Portuninae</taxon>
        <taxon>Portunus</taxon>
    </lineage>
</organism>
<gene>
    <name evidence="1" type="ORF">E2C01_088318</name>
</gene>
<comment type="caution">
    <text evidence="1">The sequence shown here is derived from an EMBL/GenBank/DDBJ whole genome shotgun (WGS) entry which is preliminary data.</text>
</comment>
<dbReference type="Proteomes" id="UP000324222">
    <property type="component" value="Unassembled WGS sequence"/>
</dbReference>
<accession>A0A5B7JF23</accession>
<protein>
    <submittedName>
        <fullName evidence="1">Uncharacterized protein</fullName>
    </submittedName>
</protein>